<feature type="domain" description="Disease resistance R13L4/SHOC-2-like LRR" evidence="13">
    <location>
        <begin position="110"/>
        <end position="284"/>
    </location>
</feature>
<evidence type="ECO:0000256" key="11">
    <source>
        <dbReference type="SAM" id="SignalP"/>
    </source>
</evidence>
<keyword evidence="9" id="KW-0472">Membrane</keyword>
<dbReference type="Pfam" id="PF13855">
    <property type="entry name" value="LRR_8"/>
    <property type="match status" value="1"/>
</dbReference>
<evidence type="ECO:0000256" key="5">
    <source>
        <dbReference type="ARBA" id="ARBA00022692"/>
    </source>
</evidence>
<evidence type="ECO:0000256" key="1">
    <source>
        <dbReference type="ARBA" id="ARBA00004251"/>
    </source>
</evidence>
<evidence type="ECO:0000256" key="4">
    <source>
        <dbReference type="ARBA" id="ARBA00022614"/>
    </source>
</evidence>
<evidence type="ECO:0000256" key="9">
    <source>
        <dbReference type="ARBA" id="ARBA00023136"/>
    </source>
</evidence>
<feature type="signal peptide" evidence="11">
    <location>
        <begin position="1"/>
        <end position="30"/>
    </location>
</feature>
<evidence type="ECO:0000313" key="15">
    <source>
        <dbReference type="RefSeq" id="XP_010907954.2"/>
    </source>
</evidence>
<dbReference type="GO" id="GO:0005886">
    <property type="term" value="C:plasma membrane"/>
    <property type="evidence" value="ECO:0007669"/>
    <property type="project" value="UniProtKB-SubCell"/>
</dbReference>
<dbReference type="RefSeq" id="XP_010907954.2">
    <property type="nucleotide sequence ID" value="XM_010909652.2"/>
</dbReference>
<feature type="domain" description="Leucine-rich repeat-containing N-terminal plant-type" evidence="12">
    <location>
        <begin position="44"/>
        <end position="79"/>
    </location>
</feature>
<evidence type="ECO:0000259" key="13">
    <source>
        <dbReference type="Pfam" id="PF23598"/>
    </source>
</evidence>
<keyword evidence="6 11" id="KW-0732">Signal</keyword>
<keyword evidence="10" id="KW-0325">Glycoprotein</keyword>
<evidence type="ECO:0000256" key="6">
    <source>
        <dbReference type="ARBA" id="ARBA00022729"/>
    </source>
</evidence>
<evidence type="ECO:0000259" key="12">
    <source>
        <dbReference type="Pfam" id="PF08263"/>
    </source>
</evidence>
<evidence type="ECO:0000256" key="7">
    <source>
        <dbReference type="ARBA" id="ARBA00022737"/>
    </source>
</evidence>
<evidence type="ECO:0000256" key="3">
    <source>
        <dbReference type="ARBA" id="ARBA00022475"/>
    </source>
</evidence>
<organism evidence="14 15">
    <name type="scientific">Elaeis guineensis var. tenera</name>
    <name type="common">Oil palm</name>
    <dbReference type="NCBI Taxonomy" id="51953"/>
    <lineage>
        <taxon>Eukaryota</taxon>
        <taxon>Viridiplantae</taxon>
        <taxon>Streptophyta</taxon>
        <taxon>Embryophyta</taxon>
        <taxon>Tracheophyta</taxon>
        <taxon>Spermatophyta</taxon>
        <taxon>Magnoliopsida</taxon>
        <taxon>Liliopsida</taxon>
        <taxon>Arecaceae</taxon>
        <taxon>Arecoideae</taxon>
        <taxon>Cocoseae</taxon>
        <taxon>Elaeidinae</taxon>
        <taxon>Elaeis</taxon>
    </lineage>
</organism>
<feature type="chain" id="PRO_5026823513" evidence="11">
    <location>
        <begin position="31"/>
        <end position="359"/>
    </location>
</feature>
<evidence type="ECO:0000256" key="8">
    <source>
        <dbReference type="ARBA" id="ARBA00022989"/>
    </source>
</evidence>
<keyword evidence="5" id="KW-0812">Transmembrane</keyword>
<dbReference type="InterPro" id="IPR055414">
    <property type="entry name" value="LRR_R13L4/SHOC2-like"/>
</dbReference>
<comment type="similarity">
    <text evidence="2">Belongs to the RLP family.</text>
</comment>
<dbReference type="InterPro" id="IPR003591">
    <property type="entry name" value="Leu-rich_rpt_typical-subtyp"/>
</dbReference>
<dbReference type="InterPro" id="IPR013210">
    <property type="entry name" value="LRR_N_plant-typ"/>
</dbReference>
<protein>
    <submittedName>
        <fullName evidence="15">Receptor-like protein EIX1</fullName>
    </submittedName>
</protein>
<gene>
    <name evidence="15" type="primary">LOC105034469</name>
</gene>
<reference evidence="15" key="1">
    <citation type="submission" date="2025-08" db="UniProtKB">
        <authorList>
            <consortium name="RefSeq"/>
        </authorList>
    </citation>
    <scope>IDENTIFICATION</scope>
</reference>
<dbReference type="Gene3D" id="3.80.10.10">
    <property type="entry name" value="Ribonuclease Inhibitor"/>
    <property type="match status" value="1"/>
</dbReference>
<evidence type="ECO:0000256" key="10">
    <source>
        <dbReference type="ARBA" id="ARBA00023180"/>
    </source>
</evidence>
<keyword evidence="7" id="KW-0677">Repeat</keyword>
<dbReference type="PANTHER" id="PTHR48063:SF112">
    <property type="entry name" value="RECEPTOR LIKE PROTEIN 30-LIKE"/>
    <property type="match status" value="1"/>
</dbReference>
<sequence length="359" mass="39928">MASNNTSIPLVYAIWIPFLLFFGSMQLCLCFGGNSSTSGSCTEKERKVLLSVQKGIYDAHKWLSWNGKDCCRWKGVGCDAMTGHVVELDLHYPYPYDVEDPYDERRPNKSEVSPSLLDLRHLKHLDLSMNYFGDDPIPNFIGSFANLEYLNLSNAGFGGTIPHQLGNLSDLLYLDLSSNSRYGSLDVDDLGWLAQIRSLQHLDMTNVDLSKASNWIHVINILPSLSILHLSRATLSRLPSTLPHVNFTSLTTLDLSGNNFASSIPGWLFNLSSLEHLDLGLNQFHGNIPLAIRSLKKLLVLDLSNNSFSGDIPETVWSLKRLRSIDLSGNKISGPGYTRNCGESQKLGILGPQRKQYQG</sequence>
<evidence type="ECO:0000313" key="14">
    <source>
        <dbReference type="Proteomes" id="UP000504607"/>
    </source>
</evidence>
<dbReference type="Proteomes" id="UP000504607">
    <property type="component" value="Unplaced"/>
</dbReference>
<dbReference type="FunFam" id="3.80.10.10:FF:000649">
    <property type="entry name" value="Leucine Rich Repeat family protein"/>
    <property type="match status" value="1"/>
</dbReference>
<dbReference type="InterPro" id="IPR032675">
    <property type="entry name" value="LRR_dom_sf"/>
</dbReference>
<keyword evidence="14" id="KW-1185">Reference proteome</keyword>
<keyword evidence="4" id="KW-0433">Leucine-rich repeat</keyword>
<comment type="subcellular location">
    <subcellularLocation>
        <location evidence="1">Cell membrane</location>
        <topology evidence="1">Single-pass type I membrane protein</topology>
    </subcellularLocation>
</comment>
<proteinExistence type="inferred from homology"/>
<dbReference type="Pfam" id="PF23598">
    <property type="entry name" value="LRR_14"/>
    <property type="match status" value="1"/>
</dbReference>
<keyword evidence="8" id="KW-1133">Transmembrane helix</keyword>
<dbReference type="OrthoDB" id="686342at2759"/>
<evidence type="ECO:0000256" key="2">
    <source>
        <dbReference type="ARBA" id="ARBA00009592"/>
    </source>
</evidence>
<dbReference type="SUPFAM" id="SSF52058">
    <property type="entry name" value="L domain-like"/>
    <property type="match status" value="1"/>
</dbReference>
<dbReference type="SMART" id="SM00369">
    <property type="entry name" value="LRR_TYP"/>
    <property type="match status" value="4"/>
</dbReference>
<dbReference type="InParanoid" id="A0A6I9QES7"/>
<dbReference type="InterPro" id="IPR046956">
    <property type="entry name" value="RLP23-like"/>
</dbReference>
<keyword evidence="3" id="KW-1003">Cell membrane</keyword>
<dbReference type="PANTHER" id="PTHR48063">
    <property type="entry name" value="LRR RECEPTOR-LIKE KINASE"/>
    <property type="match status" value="1"/>
</dbReference>
<name>A0A6I9QES7_ELAGV</name>
<accession>A0A6I9QES7</accession>
<dbReference type="InterPro" id="IPR001611">
    <property type="entry name" value="Leu-rich_rpt"/>
</dbReference>
<dbReference type="Pfam" id="PF08263">
    <property type="entry name" value="LRRNT_2"/>
    <property type="match status" value="1"/>
</dbReference>
<dbReference type="AlphaFoldDB" id="A0A6I9QES7"/>